<dbReference type="PANTHER" id="PTHR24095:SF14">
    <property type="entry name" value="ACETYL-COENZYME A SYNTHETASE 1"/>
    <property type="match status" value="1"/>
</dbReference>
<dbReference type="PANTHER" id="PTHR24095">
    <property type="entry name" value="ACETYL-COENZYME A SYNTHETASE"/>
    <property type="match status" value="1"/>
</dbReference>
<dbReference type="Pfam" id="PF13193">
    <property type="entry name" value="AMP-binding_C"/>
    <property type="match status" value="1"/>
</dbReference>
<organism evidence="11 12">
    <name type="scientific">Nitrospira defluvii</name>
    <dbReference type="NCBI Taxonomy" id="330214"/>
    <lineage>
        <taxon>Bacteria</taxon>
        <taxon>Pseudomonadati</taxon>
        <taxon>Nitrospirota</taxon>
        <taxon>Nitrospiria</taxon>
        <taxon>Nitrospirales</taxon>
        <taxon>Nitrospiraceae</taxon>
        <taxon>Nitrospira</taxon>
    </lineage>
</organism>
<dbReference type="Gene3D" id="3.40.50.12780">
    <property type="entry name" value="N-terminal domain of ligase-like"/>
    <property type="match status" value="1"/>
</dbReference>
<dbReference type="InterPro" id="IPR025110">
    <property type="entry name" value="AMP-bd_C"/>
</dbReference>
<dbReference type="InterPro" id="IPR032387">
    <property type="entry name" value="ACAS_N"/>
</dbReference>
<evidence type="ECO:0000259" key="8">
    <source>
        <dbReference type="Pfam" id="PF00501"/>
    </source>
</evidence>
<reference evidence="11 12" key="1">
    <citation type="submission" date="2021-02" db="EMBL/GenBank/DDBJ databases">
        <authorList>
            <person name="Han P."/>
        </authorList>
    </citation>
    <scope>NUCLEOTIDE SEQUENCE [LARGE SCALE GENOMIC DNA]</scope>
    <source>
        <strain evidence="11">Candidatus Nitrospira sp. ZN2</strain>
    </source>
</reference>
<dbReference type="Pfam" id="PF16177">
    <property type="entry name" value="ACAS_N"/>
    <property type="match status" value="1"/>
</dbReference>
<dbReference type="InterPro" id="IPR000873">
    <property type="entry name" value="AMP-dep_synth/lig_dom"/>
</dbReference>
<dbReference type="InterPro" id="IPR045851">
    <property type="entry name" value="AMP-bd_C_sf"/>
</dbReference>
<evidence type="ECO:0000256" key="7">
    <source>
        <dbReference type="NCBIfam" id="TIGR02188"/>
    </source>
</evidence>
<dbReference type="CDD" id="cd05966">
    <property type="entry name" value="ACS"/>
    <property type="match status" value="1"/>
</dbReference>
<dbReference type="Proteomes" id="UP000675880">
    <property type="component" value="Unassembled WGS sequence"/>
</dbReference>
<feature type="domain" description="AMP-dependent synthetase/ligase" evidence="8">
    <location>
        <begin position="133"/>
        <end position="521"/>
    </location>
</feature>
<evidence type="ECO:0000256" key="1">
    <source>
        <dbReference type="ARBA" id="ARBA00006432"/>
    </source>
</evidence>
<evidence type="ECO:0000256" key="4">
    <source>
        <dbReference type="ARBA" id="ARBA00022741"/>
    </source>
</evidence>
<keyword evidence="4" id="KW-0547">Nucleotide-binding</keyword>
<sequence length="677" mass="75164">MRHAVFACVDDRLTEALRVAVPSSHPHNAVQNTAARRSGPRFVEVMRPMSDKIDTLLKEGRVIQPSARTKAAAHIPDYDQAYKASIADPEAFWGGVAKELDWFTPWTRVLEWNYPWAKWFVGATCNIAYNCLDRHANSWRRNKVAIIWVGENGEERIFTYGELLRQVNRCANALKALGLKQGDRVTIYLPKIPEQVVAMLACARIGVIHSVVYSGFSAPALASRIQDAEARLVITADVGYDRGKTIPLKPVVDAAVQSCPSVEKVVVVRRDALGVALTAPKEIDWTDWLKEQSAVCAAEPLDAETPLYILYTSGTTGKPKGVVHVHGGYMVGTYITTKYVFDLKEDDVYFCVADPGWVTGHSYIVYGPLLNGATILMAEGKPDYPNPGRWWDLIARYGVSIFYTTPTAVRLLMKYGEDWPKKYDLSTLRVLGSVGEPINPEAWEWFYRVTGSDKPIMDTWWQTETGAILVTPLPSVPLKPGSATRPFLGIEADVVDKEGHSLPSNAGGFAVIKKPWPAMMRTIYKDPDRYKVYWNTIPNCYTAGDVCRKDQDGYMWFMGRADDVIKVAGNRIGTAEVESALVSHEAVAEAAVIGKPHRTAGEAIKAFVILKQGYQDSKELIQSLKDHVLKELGKIAVPQEIDIVPSLPKTRSGKIMRRVLKAKELGQDVGDISTIED</sequence>
<protein>
    <recommendedName>
        <fullName evidence="2 7">Acetate--CoA ligase</fullName>
        <ecNumber evidence="2 7">6.2.1.1</ecNumber>
    </recommendedName>
</protein>
<dbReference type="Pfam" id="PF00501">
    <property type="entry name" value="AMP-binding"/>
    <property type="match status" value="1"/>
</dbReference>
<dbReference type="GO" id="GO:0003987">
    <property type="term" value="F:acetate-CoA ligase activity"/>
    <property type="evidence" value="ECO:0007669"/>
    <property type="project" value="UniProtKB-EC"/>
</dbReference>
<dbReference type="PROSITE" id="PS00455">
    <property type="entry name" value="AMP_BINDING"/>
    <property type="match status" value="1"/>
</dbReference>
<accession>A0ABM8S338</accession>
<proteinExistence type="inferred from homology"/>
<dbReference type="NCBIfam" id="TIGR02188">
    <property type="entry name" value="Ac_CoA_lig_AcsA"/>
    <property type="match status" value="1"/>
</dbReference>
<comment type="caution">
    <text evidence="11">The sequence shown here is derived from an EMBL/GenBank/DDBJ whole genome shotgun (WGS) entry which is preliminary data.</text>
</comment>
<dbReference type="EMBL" id="CAJNBJ010000018">
    <property type="protein sequence ID" value="CAE6786540.1"/>
    <property type="molecule type" value="Genomic_DNA"/>
</dbReference>
<name>A0ABM8S338_9BACT</name>
<evidence type="ECO:0000259" key="10">
    <source>
        <dbReference type="Pfam" id="PF16177"/>
    </source>
</evidence>
<dbReference type="SUPFAM" id="SSF56801">
    <property type="entry name" value="Acetyl-CoA synthetase-like"/>
    <property type="match status" value="1"/>
</dbReference>
<evidence type="ECO:0000313" key="11">
    <source>
        <dbReference type="EMBL" id="CAE6786540.1"/>
    </source>
</evidence>
<keyword evidence="12" id="KW-1185">Reference proteome</keyword>
<feature type="domain" description="Acetyl-coenzyme A synthetase N-terminal" evidence="10">
    <location>
        <begin position="78"/>
        <end position="131"/>
    </location>
</feature>
<dbReference type="InterPro" id="IPR011904">
    <property type="entry name" value="Ac_CoA_lig"/>
</dbReference>
<keyword evidence="3 11" id="KW-0436">Ligase</keyword>
<evidence type="ECO:0000259" key="9">
    <source>
        <dbReference type="Pfam" id="PF13193"/>
    </source>
</evidence>
<dbReference type="InterPro" id="IPR042099">
    <property type="entry name" value="ANL_N_sf"/>
</dbReference>
<feature type="domain" description="AMP-binding enzyme C-terminal" evidence="9">
    <location>
        <begin position="576"/>
        <end position="654"/>
    </location>
</feature>
<evidence type="ECO:0000313" key="12">
    <source>
        <dbReference type="Proteomes" id="UP000675880"/>
    </source>
</evidence>
<dbReference type="NCBIfam" id="NF001208">
    <property type="entry name" value="PRK00174.1"/>
    <property type="match status" value="1"/>
</dbReference>
<comment type="similarity">
    <text evidence="1">Belongs to the ATP-dependent AMP-binding enzyme family.</text>
</comment>
<evidence type="ECO:0000256" key="3">
    <source>
        <dbReference type="ARBA" id="ARBA00022598"/>
    </source>
</evidence>
<gene>
    <name evidence="11" type="primary">acsA</name>
    <name evidence="11" type="ORF">NSPZN2_50137</name>
</gene>
<evidence type="ECO:0000256" key="5">
    <source>
        <dbReference type="ARBA" id="ARBA00022840"/>
    </source>
</evidence>
<evidence type="ECO:0000256" key="6">
    <source>
        <dbReference type="ARBA" id="ARBA00022990"/>
    </source>
</evidence>
<dbReference type="EC" id="6.2.1.1" evidence="2 7"/>
<evidence type="ECO:0000256" key="2">
    <source>
        <dbReference type="ARBA" id="ARBA00013275"/>
    </source>
</evidence>
<dbReference type="Gene3D" id="3.30.300.30">
    <property type="match status" value="1"/>
</dbReference>
<dbReference type="InterPro" id="IPR020845">
    <property type="entry name" value="AMP-binding_CS"/>
</dbReference>
<keyword evidence="6" id="KW-0007">Acetylation</keyword>
<keyword evidence="5" id="KW-0067">ATP-binding</keyword>